<comment type="caution">
    <text evidence="7">The sequence shown here is derived from an EMBL/GenBank/DDBJ whole genome shotgun (WGS) entry which is preliminary data.</text>
</comment>
<evidence type="ECO:0000256" key="6">
    <source>
        <dbReference type="RuleBase" id="RU363076"/>
    </source>
</evidence>
<dbReference type="AlphaFoldDB" id="A0A5R9IKN8"/>
<evidence type="ECO:0000256" key="4">
    <source>
        <dbReference type="ARBA" id="ARBA00022989"/>
    </source>
</evidence>
<dbReference type="Proteomes" id="UP000307790">
    <property type="component" value="Unassembled WGS sequence"/>
</dbReference>
<dbReference type="OrthoDB" id="9789940at2"/>
<reference evidence="7 8" key="1">
    <citation type="submission" date="2019-05" db="EMBL/GenBank/DDBJ databases">
        <title>Genome sequences of Thalassotalea litorea 1K03283.</title>
        <authorList>
            <person name="Zhang D."/>
        </authorList>
    </citation>
    <scope>NUCLEOTIDE SEQUENCE [LARGE SCALE GENOMIC DNA]</scope>
    <source>
        <strain evidence="7 8">MCCC 1K03283</strain>
    </source>
</reference>
<protein>
    <recommendedName>
        <fullName evidence="6">SURF1-like protein</fullName>
    </recommendedName>
</protein>
<dbReference type="EMBL" id="VCBC01000010">
    <property type="protein sequence ID" value="TLU64637.1"/>
    <property type="molecule type" value="Genomic_DNA"/>
</dbReference>
<dbReference type="PANTHER" id="PTHR23427:SF2">
    <property type="entry name" value="SURFEIT LOCUS PROTEIN 1"/>
    <property type="match status" value="1"/>
</dbReference>
<keyword evidence="3 6" id="KW-0812">Transmembrane</keyword>
<dbReference type="Pfam" id="PF02104">
    <property type="entry name" value="SURF1"/>
    <property type="match status" value="1"/>
</dbReference>
<feature type="transmembrane region" description="Helical" evidence="6">
    <location>
        <begin position="24"/>
        <end position="42"/>
    </location>
</feature>
<accession>A0A5R9IKN8</accession>
<evidence type="ECO:0000256" key="2">
    <source>
        <dbReference type="ARBA" id="ARBA00007165"/>
    </source>
</evidence>
<dbReference type="InterPro" id="IPR045214">
    <property type="entry name" value="Surf1/Surf4"/>
</dbReference>
<evidence type="ECO:0000256" key="3">
    <source>
        <dbReference type="ARBA" id="ARBA00022692"/>
    </source>
</evidence>
<dbReference type="CDD" id="cd06662">
    <property type="entry name" value="SURF1"/>
    <property type="match status" value="1"/>
</dbReference>
<dbReference type="GO" id="GO:0005886">
    <property type="term" value="C:plasma membrane"/>
    <property type="evidence" value="ECO:0007669"/>
    <property type="project" value="UniProtKB-SubCell"/>
</dbReference>
<comment type="subcellular location">
    <subcellularLocation>
        <location evidence="6">Cell membrane</location>
        <topology evidence="6">Multi-pass membrane protein</topology>
    </subcellularLocation>
    <subcellularLocation>
        <location evidence="1">Membrane</location>
    </subcellularLocation>
</comment>
<dbReference type="PANTHER" id="PTHR23427">
    <property type="entry name" value="SURFEIT LOCUS PROTEIN"/>
    <property type="match status" value="1"/>
</dbReference>
<comment type="similarity">
    <text evidence="2 6">Belongs to the SURF1 family.</text>
</comment>
<evidence type="ECO:0000313" key="8">
    <source>
        <dbReference type="Proteomes" id="UP000307790"/>
    </source>
</evidence>
<keyword evidence="6" id="KW-1003">Cell membrane</keyword>
<keyword evidence="4 6" id="KW-1133">Transmembrane helix</keyword>
<organism evidence="7 8">
    <name type="scientific">Thalassotalea litorea</name>
    <dbReference type="NCBI Taxonomy" id="2020715"/>
    <lineage>
        <taxon>Bacteria</taxon>
        <taxon>Pseudomonadati</taxon>
        <taxon>Pseudomonadota</taxon>
        <taxon>Gammaproteobacteria</taxon>
        <taxon>Alteromonadales</taxon>
        <taxon>Colwelliaceae</taxon>
        <taxon>Thalassotalea</taxon>
    </lineage>
</organism>
<evidence type="ECO:0000313" key="7">
    <source>
        <dbReference type="EMBL" id="TLU64637.1"/>
    </source>
</evidence>
<evidence type="ECO:0000256" key="1">
    <source>
        <dbReference type="ARBA" id="ARBA00004370"/>
    </source>
</evidence>
<keyword evidence="8" id="KW-1185">Reference proteome</keyword>
<feature type="transmembrane region" description="Helical" evidence="6">
    <location>
        <begin position="228"/>
        <end position="247"/>
    </location>
</feature>
<dbReference type="InterPro" id="IPR002994">
    <property type="entry name" value="Surf1/Shy1"/>
</dbReference>
<gene>
    <name evidence="7" type="ORF">FE810_11140</name>
</gene>
<sequence length="266" mass="30777">MAESVKSKHEHIQSPLAVVSHWRWPWVLFTLLVFSSLIKLGLWQWQRADEKFDRLHRMQELTQSQPLQLNQVNYELTEELLNDVPIRLSGEFVNAHIFLLDNQTNKGKTGYRVFIPFNDALSGQHILVNLGWIAGSIDRSIIPDIANIKGLQEFTGHVRVPQAPVFHVPQTLNHTWPQRVQHIDPQLISDHLKINLAPVVIYLDPEVAIGYKKNWHPIVMPPEKHRGYAWQWFSLAVAFLSLMIWAAHTNKDKNKDKNKGSDHEPN</sequence>
<keyword evidence="5 6" id="KW-0472">Membrane</keyword>
<proteinExistence type="inferred from homology"/>
<name>A0A5R9IKN8_9GAMM</name>
<dbReference type="RefSeq" id="WP_138320135.1">
    <property type="nucleotide sequence ID" value="NZ_VCBC01000010.1"/>
</dbReference>
<evidence type="ECO:0000256" key="5">
    <source>
        <dbReference type="ARBA" id="ARBA00023136"/>
    </source>
</evidence>
<dbReference type="PROSITE" id="PS50895">
    <property type="entry name" value="SURF1"/>
    <property type="match status" value="1"/>
</dbReference>